<evidence type="ECO:0000256" key="3">
    <source>
        <dbReference type="ARBA" id="ARBA00022475"/>
    </source>
</evidence>
<comment type="similarity">
    <text evidence="2">Belongs to the DoxX family.</text>
</comment>
<dbReference type="PANTHER" id="PTHR33452">
    <property type="entry name" value="OXIDOREDUCTASE CATD-RELATED"/>
    <property type="match status" value="1"/>
</dbReference>
<evidence type="ECO:0000256" key="2">
    <source>
        <dbReference type="ARBA" id="ARBA00006679"/>
    </source>
</evidence>
<evidence type="ECO:0000256" key="5">
    <source>
        <dbReference type="ARBA" id="ARBA00022989"/>
    </source>
</evidence>
<dbReference type="GO" id="GO:0005886">
    <property type="term" value="C:plasma membrane"/>
    <property type="evidence" value="ECO:0007669"/>
    <property type="project" value="UniProtKB-SubCell"/>
</dbReference>
<name>A0A6L6J2C0_9RHOB</name>
<feature type="transmembrane region" description="Helical" evidence="7">
    <location>
        <begin position="6"/>
        <end position="22"/>
    </location>
</feature>
<evidence type="ECO:0000313" key="9">
    <source>
        <dbReference type="Proteomes" id="UP000478740"/>
    </source>
</evidence>
<organism evidence="8 9">
    <name type="scientific">Paracoccus shanxieyensis</name>
    <dbReference type="NCBI Taxonomy" id="2675752"/>
    <lineage>
        <taxon>Bacteria</taxon>
        <taxon>Pseudomonadati</taxon>
        <taxon>Pseudomonadota</taxon>
        <taxon>Alphaproteobacteria</taxon>
        <taxon>Rhodobacterales</taxon>
        <taxon>Paracoccaceae</taxon>
        <taxon>Paracoccus</taxon>
    </lineage>
</organism>
<gene>
    <name evidence="8" type="ORF">GL284_11380</name>
</gene>
<feature type="transmembrane region" description="Helical" evidence="7">
    <location>
        <begin position="67"/>
        <end position="84"/>
    </location>
</feature>
<keyword evidence="4 7" id="KW-0812">Transmembrane</keyword>
<evidence type="ECO:0000313" key="8">
    <source>
        <dbReference type="EMBL" id="MTH64867.1"/>
    </source>
</evidence>
<dbReference type="PANTHER" id="PTHR33452:SF1">
    <property type="entry name" value="INNER MEMBRANE PROTEIN YPHA-RELATED"/>
    <property type="match status" value="1"/>
</dbReference>
<comment type="caution">
    <text evidence="8">The sequence shown here is derived from an EMBL/GenBank/DDBJ whole genome shotgun (WGS) entry which is preliminary data.</text>
</comment>
<proteinExistence type="inferred from homology"/>
<dbReference type="EMBL" id="WMII01000009">
    <property type="protein sequence ID" value="MTH64867.1"/>
    <property type="molecule type" value="Genomic_DNA"/>
</dbReference>
<keyword evidence="5 7" id="KW-1133">Transmembrane helix</keyword>
<dbReference type="Pfam" id="PF07681">
    <property type="entry name" value="DoxX"/>
    <property type="match status" value="1"/>
</dbReference>
<keyword evidence="3" id="KW-1003">Cell membrane</keyword>
<evidence type="ECO:0000256" key="6">
    <source>
        <dbReference type="ARBA" id="ARBA00023136"/>
    </source>
</evidence>
<evidence type="ECO:0000256" key="4">
    <source>
        <dbReference type="ARBA" id="ARBA00022692"/>
    </source>
</evidence>
<dbReference type="InterPro" id="IPR032808">
    <property type="entry name" value="DoxX"/>
</dbReference>
<dbReference type="InterPro" id="IPR051907">
    <property type="entry name" value="DoxX-like_oxidoreductase"/>
</dbReference>
<feature type="transmembrane region" description="Helical" evidence="7">
    <location>
        <begin position="43"/>
        <end position="61"/>
    </location>
</feature>
<reference evidence="8 9" key="1">
    <citation type="submission" date="2019-11" db="EMBL/GenBank/DDBJ databases">
        <authorList>
            <person name="Dong K."/>
        </authorList>
    </citation>
    <scope>NUCLEOTIDE SEQUENCE [LARGE SCALE GENOMIC DNA]</scope>
    <source>
        <strain evidence="8 9">DK608</strain>
    </source>
</reference>
<keyword evidence="6 7" id="KW-0472">Membrane</keyword>
<dbReference type="RefSeq" id="WP_155044747.1">
    <property type="nucleotide sequence ID" value="NZ_WMIH01000009.1"/>
</dbReference>
<accession>A0A6L6J2C0</accession>
<evidence type="ECO:0000256" key="1">
    <source>
        <dbReference type="ARBA" id="ARBA00004651"/>
    </source>
</evidence>
<protein>
    <submittedName>
        <fullName evidence="8">DoxX family membrane protein</fullName>
    </submittedName>
</protein>
<dbReference type="Proteomes" id="UP000478740">
    <property type="component" value="Unassembled WGS sequence"/>
</dbReference>
<evidence type="ECO:0000256" key="7">
    <source>
        <dbReference type="SAM" id="Phobius"/>
    </source>
</evidence>
<comment type="subcellular location">
    <subcellularLocation>
        <location evidence="1">Cell membrane</location>
        <topology evidence="1">Multi-pass membrane protein</topology>
    </subcellularLocation>
</comment>
<feature type="transmembrane region" description="Helical" evidence="7">
    <location>
        <begin position="96"/>
        <end position="119"/>
    </location>
</feature>
<dbReference type="AlphaFoldDB" id="A0A6L6J2C0"/>
<keyword evidence="9" id="KW-1185">Reference proteome</keyword>
<sequence length="121" mass="13355">MSDFLNLLGRSLIALLFIGGAVQKLTDPAPVKQMLQSVHMPAFAVWPLALFNLIAGLALVFGPGVKTWAIVLALYCMMTSYFHWQLRADPWQMTIFVKNWAIAGGLLILAAQGPGNWVWRG</sequence>